<feature type="transmembrane region" description="Helical" evidence="8">
    <location>
        <begin position="334"/>
        <end position="360"/>
    </location>
</feature>
<evidence type="ECO:0000256" key="2">
    <source>
        <dbReference type="ARBA" id="ARBA00005658"/>
    </source>
</evidence>
<dbReference type="GO" id="GO:0022857">
    <property type="term" value="F:transmembrane transporter activity"/>
    <property type="evidence" value="ECO:0007669"/>
    <property type="project" value="InterPro"/>
</dbReference>
<proteinExistence type="inferred from homology"/>
<keyword evidence="6 8" id="KW-1133">Transmembrane helix</keyword>
<feature type="transmembrane region" description="Helical" evidence="8">
    <location>
        <begin position="217"/>
        <end position="236"/>
    </location>
</feature>
<feature type="transmembrane region" description="Helical" evidence="8">
    <location>
        <begin position="380"/>
        <end position="407"/>
    </location>
</feature>
<keyword evidence="10" id="KW-1185">Reference proteome</keyword>
<organism evidence="9 10">
    <name type="scientific">Sediminitomix flava</name>
    <dbReference type="NCBI Taxonomy" id="379075"/>
    <lineage>
        <taxon>Bacteria</taxon>
        <taxon>Pseudomonadati</taxon>
        <taxon>Bacteroidota</taxon>
        <taxon>Cytophagia</taxon>
        <taxon>Cytophagales</taxon>
        <taxon>Flammeovirgaceae</taxon>
        <taxon>Sediminitomix</taxon>
    </lineage>
</organism>
<keyword evidence="3" id="KW-0813">Transport</keyword>
<feature type="transmembrane region" description="Helical" evidence="8">
    <location>
        <begin position="428"/>
        <end position="447"/>
    </location>
</feature>
<feature type="transmembrane region" description="Helical" evidence="8">
    <location>
        <begin position="179"/>
        <end position="197"/>
    </location>
</feature>
<dbReference type="RefSeq" id="WP_109622890.1">
    <property type="nucleotide sequence ID" value="NZ_QGDO01000011.1"/>
</dbReference>
<evidence type="ECO:0000313" key="9">
    <source>
        <dbReference type="EMBL" id="PWJ34107.1"/>
    </source>
</evidence>
<feature type="transmembrane region" description="Helical" evidence="8">
    <location>
        <begin position="78"/>
        <end position="98"/>
    </location>
</feature>
<evidence type="ECO:0000256" key="3">
    <source>
        <dbReference type="ARBA" id="ARBA00022448"/>
    </source>
</evidence>
<evidence type="ECO:0000256" key="1">
    <source>
        <dbReference type="ARBA" id="ARBA00004651"/>
    </source>
</evidence>
<comment type="similarity">
    <text evidence="2">Belongs to the BCCT transporter (TC 2.A.15) family.</text>
</comment>
<protein>
    <submittedName>
        <fullName evidence="9">Glycine betaine transporter</fullName>
    </submittedName>
</protein>
<evidence type="ECO:0000256" key="5">
    <source>
        <dbReference type="ARBA" id="ARBA00022692"/>
    </source>
</evidence>
<dbReference type="PANTHER" id="PTHR30047">
    <property type="entry name" value="HIGH-AFFINITY CHOLINE TRANSPORT PROTEIN-RELATED"/>
    <property type="match status" value="1"/>
</dbReference>
<comment type="caution">
    <text evidence="9">The sequence shown here is derived from an EMBL/GenBank/DDBJ whole genome shotgun (WGS) entry which is preliminary data.</text>
</comment>
<dbReference type="EMBL" id="QGDO01000011">
    <property type="protein sequence ID" value="PWJ34107.1"/>
    <property type="molecule type" value="Genomic_DNA"/>
</dbReference>
<dbReference type="PANTHER" id="PTHR30047:SF7">
    <property type="entry name" value="HIGH-AFFINITY CHOLINE TRANSPORT PROTEIN"/>
    <property type="match status" value="1"/>
</dbReference>
<evidence type="ECO:0000256" key="8">
    <source>
        <dbReference type="SAM" id="Phobius"/>
    </source>
</evidence>
<evidence type="ECO:0000256" key="6">
    <source>
        <dbReference type="ARBA" id="ARBA00022989"/>
    </source>
</evidence>
<reference evidence="9 10" key="1">
    <citation type="submission" date="2018-03" db="EMBL/GenBank/DDBJ databases">
        <title>Genomic Encyclopedia of Archaeal and Bacterial Type Strains, Phase II (KMG-II): from individual species to whole genera.</title>
        <authorList>
            <person name="Goeker M."/>
        </authorList>
    </citation>
    <scope>NUCLEOTIDE SEQUENCE [LARGE SCALE GENOMIC DNA]</scope>
    <source>
        <strain evidence="9 10">DSM 28229</strain>
    </source>
</reference>
<accession>A0A315YXA5</accession>
<dbReference type="OrthoDB" id="9775735at2"/>
<sequence>MIDKKVTAGAVGISLIFILTGIFFPEELWQSTNLANQFLRSHFGWFYLFVGLFFVLFCVVLAISKYGRVQLGNSKPEYSYFSWIAMLYSAGMGSGLLLRATQEPSYYYLNPVGGEKLPHLLAVEEAMKYAFFHWGFTAWGFYAVFGLVIAYFRYSKKDAFTTGEILNLRSKLGEKLPDILTAIATIFGVVAALGLGSSQLMEGVRQVFPELASAKTVFMLISVVGLLSLISALTGISKGIQWLSNLNIILSLGLMIYVFIQSNIWAIVVAFGIGLFAYLKEFFILSIDTGFYNGNPSFVKDWTVFYWAFWLAWAPFTGIFIARISKGRTIREFVTGVLIVPTLGSCIWFAVFGGSAFNLIGTGEIAEPNQLTDLFSSLFLFFGFLPNGLILKVVTIILLGTYLITSIDSATYVLSMMSSKGNEVPSKLLRVFWGILFPLLTMTMLYISGQQVLQTASNLLILSAFPMGFIMLGLCWKLWQKIR</sequence>
<keyword evidence="5 8" id="KW-0812">Transmembrane</keyword>
<keyword evidence="7 8" id="KW-0472">Membrane</keyword>
<dbReference type="Proteomes" id="UP000245535">
    <property type="component" value="Unassembled WGS sequence"/>
</dbReference>
<dbReference type="AlphaFoldDB" id="A0A315YXA5"/>
<evidence type="ECO:0000256" key="4">
    <source>
        <dbReference type="ARBA" id="ARBA00022475"/>
    </source>
</evidence>
<evidence type="ECO:0000313" key="10">
    <source>
        <dbReference type="Proteomes" id="UP000245535"/>
    </source>
</evidence>
<dbReference type="Pfam" id="PF02028">
    <property type="entry name" value="BCCT"/>
    <property type="match status" value="1"/>
</dbReference>
<feature type="transmembrane region" description="Helical" evidence="8">
    <location>
        <begin position="304"/>
        <end position="322"/>
    </location>
</feature>
<dbReference type="GO" id="GO:0005886">
    <property type="term" value="C:plasma membrane"/>
    <property type="evidence" value="ECO:0007669"/>
    <property type="project" value="UniProtKB-SubCell"/>
</dbReference>
<name>A0A315YXA5_SEDFL</name>
<comment type="subcellular location">
    <subcellularLocation>
        <location evidence="1">Cell membrane</location>
        <topology evidence="1">Multi-pass membrane protein</topology>
    </subcellularLocation>
</comment>
<feature type="transmembrane region" description="Helical" evidence="8">
    <location>
        <begin position="131"/>
        <end position="152"/>
    </location>
</feature>
<evidence type="ECO:0000256" key="7">
    <source>
        <dbReference type="ARBA" id="ARBA00023136"/>
    </source>
</evidence>
<feature type="transmembrane region" description="Helical" evidence="8">
    <location>
        <begin position="459"/>
        <end position="479"/>
    </location>
</feature>
<feature type="transmembrane region" description="Helical" evidence="8">
    <location>
        <begin position="45"/>
        <end position="66"/>
    </location>
</feature>
<feature type="transmembrane region" description="Helical" evidence="8">
    <location>
        <begin position="248"/>
        <end position="279"/>
    </location>
</feature>
<feature type="transmembrane region" description="Helical" evidence="8">
    <location>
        <begin position="7"/>
        <end position="25"/>
    </location>
</feature>
<keyword evidence="4" id="KW-1003">Cell membrane</keyword>
<dbReference type="InterPro" id="IPR000060">
    <property type="entry name" value="BCCT_transptr"/>
</dbReference>
<gene>
    <name evidence="9" type="ORF">BC781_11117</name>
</gene>